<dbReference type="Pfam" id="PF02518">
    <property type="entry name" value="HATPase_c"/>
    <property type="match status" value="1"/>
</dbReference>
<feature type="domain" description="Histidine kinase/HSP90-like ATPase" evidence="5">
    <location>
        <begin position="342"/>
        <end position="441"/>
    </location>
</feature>
<dbReference type="Proteomes" id="UP000481583">
    <property type="component" value="Unassembled WGS sequence"/>
</dbReference>
<protein>
    <submittedName>
        <fullName evidence="6">Two-component sensor histidine kinase</fullName>
    </submittedName>
</protein>
<dbReference type="Gene3D" id="1.20.5.1930">
    <property type="match status" value="1"/>
</dbReference>
<reference evidence="6 7" key="1">
    <citation type="submission" date="2020-02" db="EMBL/GenBank/DDBJ databases">
        <title>Whole-genome analyses of novel actinobacteria.</title>
        <authorList>
            <person name="Sahin N."/>
        </authorList>
    </citation>
    <scope>NUCLEOTIDE SEQUENCE [LARGE SCALE GENOMIC DNA]</scope>
    <source>
        <strain evidence="6 7">A7024</strain>
    </source>
</reference>
<dbReference type="AlphaFoldDB" id="A0A6G4U4G4"/>
<organism evidence="6 7">
    <name type="scientific">Streptomyces coryli</name>
    <dbReference type="NCBI Taxonomy" id="1128680"/>
    <lineage>
        <taxon>Bacteria</taxon>
        <taxon>Bacillati</taxon>
        <taxon>Actinomycetota</taxon>
        <taxon>Actinomycetes</taxon>
        <taxon>Kitasatosporales</taxon>
        <taxon>Streptomycetaceae</taxon>
        <taxon>Streptomyces</taxon>
    </lineage>
</organism>
<feature type="transmembrane region" description="Helical" evidence="4">
    <location>
        <begin position="76"/>
        <end position="93"/>
    </location>
</feature>
<evidence type="ECO:0000256" key="3">
    <source>
        <dbReference type="ARBA" id="ARBA00023012"/>
    </source>
</evidence>
<proteinExistence type="predicted"/>
<dbReference type="InterPro" id="IPR003594">
    <property type="entry name" value="HATPase_dom"/>
</dbReference>
<dbReference type="InterPro" id="IPR036890">
    <property type="entry name" value="HATPase_C_sf"/>
</dbReference>
<dbReference type="PANTHER" id="PTHR24421">
    <property type="entry name" value="NITRATE/NITRITE SENSOR PROTEIN NARX-RELATED"/>
    <property type="match status" value="1"/>
</dbReference>
<keyword evidence="2 6" id="KW-0418">Kinase</keyword>
<dbReference type="RefSeq" id="WP_165240366.1">
    <property type="nucleotide sequence ID" value="NZ_JAAKZV010000123.1"/>
</dbReference>
<evidence type="ECO:0000256" key="2">
    <source>
        <dbReference type="ARBA" id="ARBA00022777"/>
    </source>
</evidence>
<sequence length="473" mass="49914">MTPRRSAQHEPARSAAWAVAADDAQAVPAVESPQGVQLQANAMQALCRQIFVFRLAMIVLAAPMALEGAAPGFPTWLVAAAVLATIMISYALFRDWERFGPFLLRHPAVLAGDMMLSGLLLITATPGSTLAYVAICTPLLAGVVYGWRGAAAFAVLQGLLFVIVYASTTDLASTSSDQITFPGLCLITGAVGVALRNLVLRIGAASQALTEARARLAVGSAVEAERNRLAREMHDSVAKTLHGVALAADGLVASADRLEPEVLKGQAALVSRSARKAAAESREILADLRRQTDSEGGVQLMEELEARVADFDRRHKLSADMRPLASASTAGSSTTVPTIPYPVARQLLTIVSESMENSARHAEADAVSVSAGIVGDMLRVSVIDNGKGLPRDVDMEQLRKAGHFGLVGMVERAASIGARIRIGKGRASTGTEVRLDLPVAAVTSWPPMAYAPHSATAVPTYPQSAERRTHHAQ</sequence>
<dbReference type="SUPFAM" id="SSF55874">
    <property type="entry name" value="ATPase domain of HSP90 chaperone/DNA topoisomerase II/histidine kinase"/>
    <property type="match status" value="1"/>
</dbReference>
<dbReference type="Pfam" id="PF07730">
    <property type="entry name" value="HisKA_3"/>
    <property type="match status" value="1"/>
</dbReference>
<name>A0A6G4U4G4_9ACTN</name>
<gene>
    <name evidence="6" type="ORF">G5C51_24545</name>
</gene>
<comment type="caution">
    <text evidence="6">The sequence shown here is derived from an EMBL/GenBank/DDBJ whole genome shotgun (WGS) entry which is preliminary data.</text>
</comment>
<keyword evidence="3" id="KW-0902">Two-component regulatory system</keyword>
<dbReference type="GO" id="GO:0016020">
    <property type="term" value="C:membrane"/>
    <property type="evidence" value="ECO:0007669"/>
    <property type="project" value="InterPro"/>
</dbReference>
<keyword evidence="1" id="KW-0808">Transferase</keyword>
<evidence type="ECO:0000256" key="1">
    <source>
        <dbReference type="ARBA" id="ARBA00022679"/>
    </source>
</evidence>
<dbReference type="Gene3D" id="3.30.565.10">
    <property type="entry name" value="Histidine kinase-like ATPase, C-terminal domain"/>
    <property type="match status" value="1"/>
</dbReference>
<accession>A0A6G4U4G4</accession>
<feature type="transmembrane region" description="Helical" evidence="4">
    <location>
        <begin position="147"/>
        <end position="167"/>
    </location>
</feature>
<dbReference type="EMBL" id="JAAKZV010000123">
    <property type="protein sequence ID" value="NGN67064.1"/>
    <property type="molecule type" value="Genomic_DNA"/>
</dbReference>
<dbReference type="CDD" id="cd16917">
    <property type="entry name" value="HATPase_UhpB-NarQ-NarX-like"/>
    <property type="match status" value="1"/>
</dbReference>
<dbReference type="SMART" id="SM00387">
    <property type="entry name" value="HATPase_c"/>
    <property type="match status" value="1"/>
</dbReference>
<evidence type="ECO:0000259" key="5">
    <source>
        <dbReference type="SMART" id="SM00387"/>
    </source>
</evidence>
<dbReference type="InterPro" id="IPR011712">
    <property type="entry name" value="Sig_transdc_His_kin_sub3_dim/P"/>
</dbReference>
<evidence type="ECO:0000256" key="4">
    <source>
        <dbReference type="SAM" id="Phobius"/>
    </source>
</evidence>
<evidence type="ECO:0000313" key="7">
    <source>
        <dbReference type="Proteomes" id="UP000481583"/>
    </source>
</evidence>
<keyword evidence="7" id="KW-1185">Reference proteome</keyword>
<dbReference type="GO" id="GO:0046983">
    <property type="term" value="F:protein dimerization activity"/>
    <property type="evidence" value="ECO:0007669"/>
    <property type="project" value="InterPro"/>
</dbReference>
<feature type="transmembrane region" description="Helical" evidence="4">
    <location>
        <begin position="179"/>
        <end position="199"/>
    </location>
</feature>
<dbReference type="InterPro" id="IPR050482">
    <property type="entry name" value="Sensor_HK_TwoCompSys"/>
</dbReference>
<keyword evidence="4" id="KW-1133">Transmembrane helix</keyword>
<keyword evidence="4" id="KW-0472">Membrane</keyword>
<keyword evidence="4" id="KW-0812">Transmembrane</keyword>
<feature type="transmembrane region" description="Helical" evidence="4">
    <location>
        <begin position="51"/>
        <end position="70"/>
    </location>
</feature>
<dbReference type="GO" id="GO:0000155">
    <property type="term" value="F:phosphorelay sensor kinase activity"/>
    <property type="evidence" value="ECO:0007669"/>
    <property type="project" value="InterPro"/>
</dbReference>
<evidence type="ECO:0000313" key="6">
    <source>
        <dbReference type="EMBL" id="NGN67064.1"/>
    </source>
</evidence>